<dbReference type="RefSeq" id="XP_060373819.1">
    <property type="nucleotide sequence ID" value="XM_060531593.1"/>
</dbReference>
<proteinExistence type="predicted"/>
<evidence type="ECO:0008006" key="4">
    <source>
        <dbReference type="Google" id="ProtNLM"/>
    </source>
</evidence>
<keyword evidence="1" id="KW-0732">Signal</keyword>
<dbReference type="EMBL" id="MLFU01000169">
    <property type="protein sequence ID" value="KAK1475885.1"/>
    <property type="molecule type" value="Genomic_DNA"/>
</dbReference>
<feature type="chain" id="PRO_5046654503" description="Integral membrane protein" evidence="1">
    <location>
        <begin position="18"/>
        <end position="205"/>
    </location>
</feature>
<sequence>MLNVLLPLLIFTGTIRGLEELLKDRLVFAANILLNLAGWTTAISLYNCPTPQGANSVNLDRLIKVPAKAVNVPVANLALYLASLPLQTSDRSYDESEPRPAPPWLPPRLGPLRKPPESCAYGACVVALVLCATTKKIVTSTQNTPHITHDNHNGVRSSQYKHAFATSTTTSLRQTASIYRGPSRQWRTIVFQPSEASQASPRTLD</sequence>
<dbReference type="Proteomes" id="UP001227543">
    <property type="component" value="Unassembled WGS sequence"/>
</dbReference>
<gene>
    <name evidence="2" type="ORF">CTAM01_15597</name>
</gene>
<evidence type="ECO:0000256" key="1">
    <source>
        <dbReference type="SAM" id="SignalP"/>
    </source>
</evidence>
<name>A0ABQ9QKW7_9PEZI</name>
<evidence type="ECO:0000313" key="2">
    <source>
        <dbReference type="EMBL" id="KAK1475885.1"/>
    </source>
</evidence>
<evidence type="ECO:0000313" key="3">
    <source>
        <dbReference type="Proteomes" id="UP001227543"/>
    </source>
</evidence>
<comment type="caution">
    <text evidence="2">The sequence shown here is derived from an EMBL/GenBank/DDBJ whole genome shotgun (WGS) entry which is preliminary data.</text>
</comment>
<dbReference type="GeneID" id="85415831"/>
<keyword evidence="3" id="KW-1185">Reference proteome</keyword>
<reference evidence="2 3" key="1">
    <citation type="submission" date="2016-10" db="EMBL/GenBank/DDBJ databases">
        <title>The genome sequence of Colletotrichum fioriniae PJ7.</title>
        <authorList>
            <person name="Baroncelli R."/>
        </authorList>
    </citation>
    <scope>NUCLEOTIDE SEQUENCE [LARGE SCALE GENOMIC DNA]</scope>
    <source>
        <strain evidence="2 3">Tom-12</strain>
    </source>
</reference>
<protein>
    <recommendedName>
        <fullName evidence="4">Integral membrane protein</fullName>
    </recommendedName>
</protein>
<organism evidence="2 3">
    <name type="scientific">Colletotrichum tamarilloi</name>
    <dbReference type="NCBI Taxonomy" id="1209934"/>
    <lineage>
        <taxon>Eukaryota</taxon>
        <taxon>Fungi</taxon>
        <taxon>Dikarya</taxon>
        <taxon>Ascomycota</taxon>
        <taxon>Pezizomycotina</taxon>
        <taxon>Sordariomycetes</taxon>
        <taxon>Hypocreomycetidae</taxon>
        <taxon>Glomerellales</taxon>
        <taxon>Glomerellaceae</taxon>
        <taxon>Colletotrichum</taxon>
        <taxon>Colletotrichum acutatum species complex</taxon>
    </lineage>
</organism>
<accession>A0ABQ9QKW7</accession>
<feature type="signal peptide" evidence="1">
    <location>
        <begin position="1"/>
        <end position="17"/>
    </location>
</feature>